<dbReference type="Proteomes" id="UP000489600">
    <property type="component" value="Unassembled WGS sequence"/>
</dbReference>
<dbReference type="CDD" id="cd16539">
    <property type="entry name" value="RING-HC_RNF113A_B"/>
    <property type="match status" value="1"/>
</dbReference>
<dbReference type="AlphaFoldDB" id="A0A565BZT3"/>
<dbReference type="PROSITE" id="PS50089">
    <property type="entry name" value="ZF_RING_2"/>
    <property type="match status" value="1"/>
</dbReference>
<dbReference type="PANTHER" id="PTHR12930:SF8">
    <property type="entry name" value="RING_U-BOX SUPERFAMILY PROTEIN"/>
    <property type="match status" value="1"/>
</dbReference>
<evidence type="ECO:0000256" key="1">
    <source>
        <dbReference type="PROSITE-ProRule" id="PRU00175"/>
    </source>
</evidence>
<evidence type="ECO:0000256" key="2">
    <source>
        <dbReference type="SAM" id="MobiDB-lite"/>
    </source>
</evidence>
<dbReference type="Pfam" id="PF13920">
    <property type="entry name" value="zf-C3HC4_3"/>
    <property type="match status" value="1"/>
</dbReference>
<keyword evidence="1" id="KW-0863">Zinc-finger</keyword>
<keyword evidence="1" id="KW-0862">Zinc</keyword>
<organism evidence="4 5">
    <name type="scientific">Arabis nemorensis</name>
    <dbReference type="NCBI Taxonomy" id="586526"/>
    <lineage>
        <taxon>Eukaryota</taxon>
        <taxon>Viridiplantae</taxon>
        <taxon>Streptophyta</taxon>
        <taxon>Embryophyta</taxon>
        <taxon>Tracheophyta</taxon>
        <taxon>Spermatophyta</taxon>
        <taxon>Magnoliopsida</taxon>
        <taxon>eudicotyledons</taxon>
        <taxon>Gunneridae</taxon>
        <taxon>Pentapetalae</taxon>
        <taxon>rosids</taxon>
        <taxon>malvids</taxon>
        <taxon>Brassicales</taxon>
        <taxon>Brassicaceae</taxon>
        <taxon>Arabideae</taxon>
        <taxon>Arabis</taxon>
    </lineage>
</organism>
<dbReference type="SUPFAM" id="SSF57850">
    <property type="entry name" value="RING/U-box"/>
    <property type="match status" value="1"/>
</dbReference>
<name>A0A565BZT3_9BRAS</name>
<keyword evidence="5" id="KW-1185">Reference proteome</keyword>
<evidence type="ECO:0000313" key="5">
    <source>
        <dbReference type="Proteomes" id="UP000489600"/>
    </source>
</evidence>
<dbReference type="PANTHER" id="PTHR12930">
    <property type="entry name" value="ZINC FINGER PROTEIN 183"/>
    <property type="match status" value="1"/>
</dbReference>
<keyword evidence="1" id="KW-0479">Metal-binding</keyword>
<dbReference type="OrthoDB" id="25761at2759"/>
<feature type="domain" description="RING-type" evidence="3">
    <location>
        <begin position="91"/>
        <end position="129"/>
    </location>
</feature>
<dbReference type="GO" id="GO:0034247">
    <property type="term" value="P:snoRNA splicing"/>
    <property type="evidence" value="ECO:0007669"/>
    <property type="project" value="TreeGrafter"/>
</dbReference>
<dbReference type="EMBL" id="CABITT030000006">
    <property type="protein sequence ID" value="VVB06876.1"/>
    <property type="molecule type" value="Genomic_DNA"/>
</dbReference>
<dbReference type="Gene3D" id="3.30.40.10">
    <property type="entry name" value="Zinc/RING finger domain, C3HC4 (zinc finger)"/>
    <property type="match status" value="1"/>
</dbReference>
<evidence type="ECO:0000313" key="4">
    <source>
        <dbReference type="EMBL" id="VVB06876.1"/>
    </source>
</evidence>
<feature type="compositionally biased region" description="Acidic residues" evidence="2">
    <location>
        <begin position="69"/>
        <end position="85"/>
    </location>
</feature>
<gene>
    <name evidence="4" type="ORF">ANE_LOCUS17320</name>
</gene>
<proteinExistence type="predicted"/>
<dbReference type="InterPro" id="IPR001841">
    <property type="entry name" value="Znf_RING"/>
</dbReference>
<protein>
    <recommendedName>
        <fullName evidence="3">RING-type domain-containing protein</fullName>
    </recommendedName>
</protein>
<comment type="caution">
    <text evidence="4">The sequence shown here is derived from an EMBL/GenBank/DDBJ whole genome shotgun (WGS) entry which is preliminary data.</text>
</comment>
<dbReference type="GO" id="GO:0005684">
    <property type="term" value="C:U2-type spliceosomal complex"/>
    <property type="evidence" value="ECO:0007669"/>
    <property type="project" value="TreeGrafter"/>
</dbReference>
<dbReference type="SUPFAM" id="SSF58104">
    <property type="entry name" value="Methyl-accepting chemotaxis protein (MCP) signaling domain"/>
    <property type="match status" value="1"/>
</dbReference>
<dbReference type="InterPro" id="IPR039971">
    <property type="entry name" value="CWC24-like"/>
</dbReference>
<feature type="compositionally biased region" description="Basic and acidic residues" evidence="2">
    <location>
        <begin position="1"/>
        <end position="11"/>
    </location>
</feature>
<accession>A0A565BZT3</accession>
<dbReference type="SMART" id="SM00184">
    <property type="entry name" value="RING"/>
    <property type="match status" value="1"/>
</dbReference>
<sequence>MSDSGEPKTPAEESQVVEIESKSPEEMTKNSKKRALDLAEDSDNESWLENHRRITKKPTRRNIASDYEKTEEETLKEEEDDDDNDALPLTCSICNQPFLNPVVTKCQHYFCETCGFKHDMENDKCFVCNQPTLGVYDTAMEIKGKITEQREKAKAMVKEVSTMVEKASAMVDDAGGIAEKAVKLVEEVETMVRNAAEMATNAGKMAAEAAEMVQEANATMETAKADMAKAFAVMKTVTWDDV</sequence>
<reference evidence="4" key="1">
    <citation type="submission" date="2019-07" db="EMBL/GenBank/DDBJ databases">
        <authorList>
            <person name="Dittberner H."/>
        </authorList>
    </citation>
    <scope>NUCLEOTIDE SEQUENCE [LARGE SCALE GENOMIC DNA]</scope>
</reference>
<feature type="region of interest" description="Disordered" evidence="2">
    <location>
        <begin position="1"/>
        <end position="85"/>
    </location>
</feature>
<dbReference type="GO" id="GO:0008270">
    <property type="term" value="F:zinc ion binding"/>
    <property type="evidence" value="ECO:0007669"/>
    <property type="project" value="UniProtKB-KW"/>
</dbReference>
<dbReference type="InterPro" id="IPR013083">
    <property type="entry name" value="Znf_RING/FYVE/PHD"/>
</dbReference>
<evidence type="ECO:0000259" key="3">
    <source>
        <dbReference type="PROSITE" id="PS50089"/>
    </source>
</evidence>
<feature type="compositionally biased region" description="Basic and acidic residues" evidence="2">
    <location>
        <begin position="19"/>
        <end position="37"/>
    </location>
</feature>